<name>A0A830CY65_9LAMI</name>
<keyword evidence="3" id="KW-0653">Protein transport</keyword>
<comment type="function">
    <text evidence="3">Component of the exocyst complex.</text>
</comment>
<evidence type="ECO:0000256" key="1">
    <source>
        <dbReference type="ARBA" id="ARBA00006756"/>
    </source>
</evidence>
<sequence length="773" mass="86913">MDADKDKPLPEKSPTLVASTDDAKIDNNDNISSNENHPDKEKEKPDIVDVVVDQDSPNKKTEPHTPSPRASSPDAAADQPSPKPTDGDDNTVEPSENTELEKENQQPADNDDDGDQTSPKEEEPPDLEKLSEEIDHYILTLSTPTKTDHDTDAKDVPHFVQQFAVLVDAKIGDYDSPDNPVRWARLTEEDSKSFLEYVHRLSSLTDALSQFSSDKKYADAINRVGLVLQRAMSYVEEEFKSLLEHYTINDSSSSDDAKLPKQSPSPTSNQNQEPEQNPPPPESPAAPAVEEHNFFPGYSDEILSDLIRLSKALIAGGHETECCQVYFVARRNALEDSLHKLGFEKYSIDEVQKLQWESLEREIVSWIATFKQCFSAHFPSEKKVSDSVFLDHPSISESLHCSLSQGIIIQLLNFAGAVALTKRAAEKLFKFLDMYEVLRDTLPTIDNLFPEDLVNDIKTEGSRIKGRLGEAMISIFAELESSIGSDSAKTPVPGGAVHPLTRYTMNYLKLACEYKDTLEQVFREHQKIERADSATGSDFNYNNSQTGEEIDSNGNNSQAQIHPDDEAVKQSPLQAQMTKVMELLDANLESKSKLYKDRAQSLIFLMNNGRYILQKVKGSGEIISLMGDSWCRHRSSDLRQYHKEYQRETWGRLLNCLNPEGLMVNGKIVKPVVKERFKSFNAMFDEIHKAQSHWVVSDEQLQSELRVSISNMIIPAYRSFLGRFGQVFSPGRQMGKYVKYQADDIETYIDELFDGSAAHAGRKKSMKKSAEKS</sequence>
<accession>A0A830CY65</accession>
<feature type="compositionally biased region" description="Basic and acidic residues" evidence="4">
    <location>
        <begin position="118"/>
        <end position="133"/>
    </location>
</feature>
<dbReference type="GO" id="GO:0006887">
    <property type="term" value="P:exocytosis"/>
    <property type="evidence" value="ECO:0007669"/>
    <property type="project" value="UniProtKB-KW"/>
</dbReference>
<evidence type="ECO:0000256" key="3">
    <source>
        <dbReference type="RuleBase" id="RU365026"/>
    </source>
</evidence>
<evidence type="ECO:0000313" key="6">
    <source>
        <dbReference type="EMBL" id="GFQ00804.1"/>
    </source>
</evidence>
<comment type="caution">
    <text evidence="6">The sequence shown here is derived from an EMBL/GenBank/DDBJ whole genome shotgun (WGS) entry which is preliminary data.</text>
</comment>
<dbReference type="Gene3D" id="1.20.1280.170">
    <property type="entry name" value="Exocyst complex component Exo70"/>
    <property type="match status" value="1"/>
</dbReference>
<dbReference type="GO" id="GO:0000145">
    <property type="term" value="C:exocyst"/>
    <property type="evidence" value="ECO:0007669"/>
    <property type="project" value="InterPro"/>
</dbReference>
<feature type="domain" description="Exocyst complex subunit Exo70 C-terminal" evidence="5">
    <location>
        <begin position="365"/>
        <end position="751"/>
    </location>
</feature>
<dbReference type="Proteomes" id="UP000653305">
    <property type="component" value="Unassembled WGS sequence"/>
</dbReference>
<feature type="compositionally biased region" description="Basic and acidic residues" evidence="4">
    <location>
        <begin position="1"/>
        <end position="10"/>
    </location>
</feature>
<dbReference type="EMBL" id="BMAC01000644">
    <property type="protein sequence ID" value="GFQ00804.1"/>
    <property type="molecule type" value="Genomic_DNA"/>
</dbReference>
<dbReference type="InterPro" id="IPR016159">
    <property type="entry name" value="Cullin_repeat-like_dom_sf"/>
</dbReference>
<protein>
    <recommendedName>
        <fullName evidence="3">Exocyst subunit Exo70 family protein</fullName>
    </recommendedName>
</protein>
<comment type="similarity">
    <text evidence="1 3">Belongs to the EXO70 family.</text>
</comment>
<dbReference type="PANTHER" id="PTHR12542">
    <property type="entry name" value="EXOCYST COMPLEX PROTEIN EXO70"/>
    <property type="match status" value="1"/>
</dbReference>
<dbReference type="OrthoDB" id="1922221at2759"/>
<dbReference type="PANTHER" id="PTHR12542:SF127">
    <property type="entry name" value="EXOCYST COMPLEX COMPONENT EXO70C1"/>
    <property type="match status" value="1"/>
</dbReference>
<dbReference type="AlphaFoldDB" id="A0A830CY65"/>
<dbReference type="InterPro" id="IPR046364">
    <property type="entry name" value="Exo70_C"/>
</dbReference>
<keyword evidence="2 3" id="KW-0813">Transport</keyword>
<feature type="compositionally biased region" description="Low complexity" evidence="4">
    <location>
        <begin position="67"/>
        <end position="80"/>
    </location>
</feature>
<keyword evidence="7" id="KW-1185">Reference proteome</keyword>
<feature type="compositionally biased region" description="Polar residues" evidence="4">
    <location>
        <begin position="534"/>
        <end position="560"/>
    </location>
</feature>
<dbReference type="Pfam" id="PF03081">
    <property type="entry name" value="Exo70_C"/>
    <property type="match status" value="1"/>
</dbReference>
<feature type="region of interest" description="Disordered" evidence="4">
    <location>
        <begin position="533"/>
        <end position="560"/>
    </location>
</feature>
<dbReference type="SUPFAM" id="SSF74788">
    <property type="entry name" value="Cullin repeat-like"/>
    <property type="match status" value="1"/>
</dbReference>
<keyword evidence="3" id="KW-0268">Exocytosis</keyword>
<dbReference type="InterPro" id="IPR004140">
    <property type="entry name" value="Exo70"/>
</dbReference>
<reference evidence="6" key="1">
    <citation type="submission" date="2020-07" db="EMBL/GenBank/DDBJ databases">
        <title>Ethylene signaling mediates host invasion by parasitic plants.</title>
        <authorList>
            <person name="Yoshida S."/>
        </authorList>
    </citation>
    <scope>NUCLEOTIDE SEQUENCE</scope>
    <source>
        <strain evidence="6">Okayama</strain>
    </source>
</reference>
<organism evidence="6 7">
    <name type="scientific">Phtheirospermum japonicum</name>
    <dbReference type="NCBI Taxonomy" id="374723"/>
    <lineage>
        <taxon>Eukaryota</taxon>
        <taxon>Viridiplantae</taxon>
        <taxon>Streptophyta</taxon>
        <taxon>Embryophyta</taxon>
        <taxon>Tracheophyta</taxon>
        <taxon>Spermatophyta</taxon>
        <taxon>Magnoliopsida</taxon>
        <taxon>eudicotyledons</taxon>
        <taxon>Gunneridae</taxon>
        <taxon>Pentapetalae</taxon>
        <taxon>asterids</taxon>
        <taxon>lamiids</taxon>
        <taxon>Lamiales</taxon>
        <taxon>Orobanchaceae</taxon>
        <taxon>Orobanchaceae incertae sedis</taxon>
        <taxon>Phtheirospermum</taxon>
    </lineage>
</organism>
<evidence type="ECO:0000256" key="2">
    <source>
        <dbReference type="ARBA" id="ARBA00022448"/>
    </source>
</evidence>
<dbReference type="Pfam" id="PF20669">
    <property type="entry name" value="Exo70_N"/>
    <property type="match status" value="1"/>
</dbReference>
<evidence type="ECO:0000313" key="7">
    <source>
        <dbReference type="Proteomes" id="UP000653305"/>
    </source>
</evidence>
<gene>
    <name evidence="6" type="ORF">PHJA_002224300</name>
</gene>
<dbReference type="GO" id="GO:0015031">
    <property type="term" value="P:protein transport"/>
    <property type="evidence" value="ECO:0007669"/>
    <property type="project" value="UniProtKB-KW"/>
</dbReference>
<dbReference type="GO" id="GO:0005546">
    <property type="term" value="F:phosphatidylinositol-4,5-bisphosphate binding"/>
    <property type="evidence" value="ECO:0007669"/>
    <property type="project" value="InterPro"/>
</dbReference>
<evidence type="ECO:0000259" key="5">
    <source>
        <dbReference type="Pfam" id="PF03081"/>
    </source>
</evidence>
<evidence type="ECO:0000256" key="4">
    <source>
        <dbReference type="SAM" id="MobiDB-lite"/>
    </source>
</evidence>
<feature type="region of interest" description="Disordered" evidence="4">
    <location>
        <begin position="250"/>
        <end position="289"/>
    </location>
</feature>
<feature type="region of interest" description="Disordered" evidence="4">
    <location>
        <begin position="1"/>
        <end position="133"/>
    </location>
</feature>
<proteinExistence type="inferred from homology"/>
<feature type="compositionally biased region" description="Basic and acidic residues" evidence="4">
    <location>
        <begin position="36"/>
        <end position="47"/>
    </location>
</feature>